<dbReference type="Pfam" id="PF03972">
    <property type="entry name" value="MmgE_PrpD_N"/>
    <property type="match status" value="1"/>
</dbReference>
<evidence type="ECO:0000259" key="3">
    <source>
        <dbReference type="Pfam" id="PF19305"/>
    </source>
</evidence>
<proteinExistence type="inferred from homology"/>
<dbReference type="KEGG" id="tmk:QGN29_01560"/>
<dbReference type="Proteomes" id="UP001268683">
    <property type="component" value="Chromosome"/>
</dbReference>
<feature type="domain" description="MmgE/PrpD C-terminal" evidence="3">
    <location>
        <begin position="286"/>
        <end position="434"/>
    </location>
</feature>
<dbReference type="EMBL" id="CP123872">
    <property type="protein sequence ID" value="WND03050.1"/>
    <property type="molecule type" value="Genomic_DNA"/>
</dbReference>
<gene>
    <name evidence="4" type="ORF">QGN29_01560</name>
</gene>
<dbReference type="Pfam" id="PF19305">
    <property type="entry name" value="MmgE_PrpD_C"/>
    <property type="match status" value="1"/>
</dbReference>
<dbReference type="PANTHER" id="PTHR16943:SF8">
    <property type="entry name" value="2-METHYLCITRATE DEHYDRATASE"/>
    <property type="match status" value="1"/>
</dbReference>
<protein>
    <submittedName>
        <fullName evidence="4">MmgE/PrpD family protein</fullName>
    </submittedName>
</protein>
<name>A0AA52HAS5_9PROT</name>
<reference evidence="4" key="1">
    <citation type="submission" date="2023-04" db="EMBL/GenBank/DDBJ databases">
        <title>Complete genome sequence of Temperatibacter marinus.</title>
        <authorList>
            <person name="Rong J.-C."/>
            <person name="Yi M.-L."/>
            <person name="Zhao Q."/>
        </authorList>
    </citation>
    <scope>NUCLEOTIDE SEQUENCE</scope>
    <source>
        <strain evidence="4">NBRC 110045</strain>
    </source>
</reference>
<dbReference type="PANTHER" id="PTHR16943">
    <property type="entry name" value="2-METHYLCITRATE DEHYDRATASE-RELATED"/>
    <property type="match status" value="1"/>
</dbReference>
<dbReference type="InterPro" id="IPR045336">
    <property type="entry name" value="MmgE_PrpD_N"/>
</dbReference>
<comment type="similarity">
    <text evidence="1">Belongs to the PrpD family.</text>
</comment>
<dbReference type="InterPro" id="IPR042183">
    <property type="entry name" value="MmgE/PrpD_sf_1"/>
</dbReference>
<dbReference type="SUPFAM" id="SSF103378">
    <property type="entry name" value="2-methylcitrate dehydratase PrpD"/>
    <property type="match status" value="1"/>
</dbReference>
<dbReference type="InterPro" id="IPR005656">
    <property type="entry name" value="MmgE_PrpD"/>
</dbReference>
<evidence type="ECO:0000259" key="2">
    <source>
        <dbReference type="Pfam" id="PF03972"/>
    </source>
</evidence>
<feature type="domain" description="MmgE/PrpD N-terminal" evidence="2">
    <location>
        <begin position="12"/>
        <end position="240"/>
    </location>
</feature>
<organism evidence="4 5">
    <name type="scientific">Temperatibacter marinus</name>
    <dbReference type="NCBI Taxonomy" id="1456591"/>
    <lineage>
        <taxon>Bacteria</taxon>
        <taxon>Pseudomonadati</taxon>
        <taxon>Pseudomonadota</taxon>
        <taxon>Alphaproteobacteria</taxon>
        <taxon>Kordiimonadales</taxon>
        <taxon>Temperatibacteraceae</taxon>
        <taxon>Temperatibacter</taxon>
    </lineage>
</organism>
<dbReference type="InterPro" id="IPR036148">
    <property type="entry name" value="MmgE/PrpD_sf"/>
</dbReference>
<accession>A0AA52HAS5</accession>
<evidence type="ECO:0000313" key="4">
    <source>
        <dbReference type="EMBL" id="WND03050.1"/>
    </source>
</evidence>
<sequence length="466" mass="50725">MSTTEQNPLFILADWISAIQSNWSDQSLLTAQNCFVDTVGCMVPGSREEVTERILPVASRWGIGKCSLVGSPQGLSAPMAALVNGTAAHALDFDDDFDPGKCHPSAAIIPALLAKAEEMDKTGLDLLDAYIVALEVTGRVGQALNPFHRRRGWHATATIGTIGATAGLCRLMELNSEATRHALSACTSMAAGFMSQFGSMIKPMHAGLAAMRAVMAAELAEAGITAGAHSFDGPYSLRTLMVGLDVDELAEEMKSKDEYGQKSMFLLDDLGAPLIIDEFGVKVKRFPNCGSVHRALDNLLDLMKAHNFSAQSVENIHVRAPVAHLKNIPYDTPKTPLEAKFSLPYGLAVGLNSGHIGLDDFKETALNRPEILKLYSLISYEGVNELESDFPTETSVKLKDGRELVKSRYHAVGSKAYPLKTEEIWKKFYSNTNSFRIHNDITTFLSKMTTGPSCRRFMHALKNISS</sequence>
<evidence type="ECO:0000313" key="5">
    <source>
        <dbReference type="Proteomes" id="UP001268683"/>
    </source>
</evidence>
<keyword evidence="5" id="KW-1185">Reference proteome</keyword>
<dbReference type="InterPro" id="IPR042188">
    <property type="entry name" value="MmgE/PrpD_sf_2"/>
</dbReference>
<dbReference type="RefSeq" id="WP_310798899.1">
    <property type="nucleotide sequence ID" value="NZ_CP123872.1"/>
</dbReference>
<dbReference type="Gene3D" id="3.30.1330.120">
    <property type="entry name" value="2-methylcitrate dehydratase PrpD"/>
    <property type="match status" value="1"/>
</dbReference>
<dbReference type="Gene3D" id="1.10.4100.10">
    <property type="entry name" value="2-methylcitrate dehydratase PrpD"/>
    <property type="match status" value="1"/>
</dbReference>
<dbReference type="GO" id="GO:0016829">
    <property type="term" value="F:lyase activity"/>
    <property type="evidence" value="ECO:0007669"/>
    <property type="project" value="InterPro"/>
</dbReference>
<dbReference type="AlphaFoldDB" id="A0AA52HAS5"/>
<evidence type="ECO:0000256" key="1">
    <source>
        <dbReference type="ARBA" id="ARBA00006174"/>
    </source>
</evidence>
<dbReference type="InterPro" id="IPR045337">
    <property type="entry name" value="MmgE_PrpD_C"/>
</dbReference>